<evidence type="ECO:0000256" key="1">
    <source>
        <dbReference type="SAM" id="MobiDB-lite"/>
    </source>
</evidence>
<evidence type="ECO:0000313" key="2">
    <source>
        <dbReference type="EMBL" id="MPC95217.1"/>
    </source>
</evidence>
<gene>
    <name evidence="2" type="ORF">E2C01_090418</name>
</gene>
<comment type="caution">
    <text evidence="2">The sequence shown here is derived from an EMBL/GenBank/DDBJ whole genome shotgun (WGS) entry which is preliminary data.</text>
</comment>
<sequence>MEMREEPKARQTDRQTDRQDLDMVTVQRLLRILFLCPRLCVCGRGNSAKVFMKDKVTNGRDDRGTLGEG</sequence>
<proteinExistence type="predicted"/>
<feature type="region of interest" description="Disordered" evidence="1">
    <location>
        <begin position="1"/>
        <end position="20"/>
    </location>
</feature>
<dbReference type="Proteomes" id="UP000324222">
    <property type="component" value="Unassembled WGS sequence"/>
</dbReference>
<reference evidence="2 3" key="1">
    <citation type="submission" date="2019-05" db="EMBL/GenBank/DDBJ databases">
        <title>Another draft genome of Portunus trituberculatus and its Hox gene families provides insights of decapod evolution.</title>
        <authorList>
            <person name="Jeong J.-H."/>
            <person name="Song I."/>
            <person name="Kim S."/>
            <person name="Choi T."/>
            <person name="Kim D."/>
            <person name="Ryu S."/>
            <person name="Kim W."/>
        </authorList>
    </citation>
    <scope>NUCLEOTIDE SEQUENCE [LARGE SCALE GENOMIC DNA]</scope>
    <source>
        <tissue evidence="2">Muscle</tissue>
    </source>
</reference>
<name>A0A5B7JQ20_PORTR</name>
<protein>
    <submittedName>
        <fullName evidence="2">Uncharacterized protein</fullName>
    </submittedName>
</protein>
<dbReference type="AlphaFoldDB" id="A0A5B7JQ20"/>
<dbReference type="EMBL" id="VSRR010101358">
    <property type="protein sequence ID" value="MPC95217.1"/>
    <property type="molecule type" value="Genomic_DNA"/>
</dbReference>
<keyword evidence="3" id="KW-1185">Reference proteome</keyword>
<organism evidence="2 3">
    <name type="scientific">Portunus trituberculatus</name>
    <name type="common">Swimming crab</name>
    <name type="synonym">Neptunus trituberculatus</name>
    <dbReference type="NCBI Taxonomy" id="210409"/>
    <lineage>
        <taxon>Eukaryota</taxon>
        <taxon>Metazoa</taxon>
        <taxon>Ecdysozoa</taxon>
        <taxon>Arthropoda</taxon>
        <taxon>Crustacea</taxon>
        <taxon>Multicrustacea</taxon>
        <taxon>Malacostraca</taxon>
        <taxon>Eumalacostraca</taxon>
        <taxon>Eucarida</taxon>
        <taxon>Decapoda</taxon>
        <taxon>Pleocyemata</taxon>
        <taxon>Brachyura</taxon>
        <taxon>Eubrachyura</taxon>
        <taxon>Portunoidea</taxon>
        <taxon>Portunidae</taxon>
        <taxon>Portuninae</taxon>
        <taxon>Portunus</taxon>
    </lineage>
</organism>
<accession>A0A5B7JQ20</accession>
<evidence type="ECO:0000313" key="3">
    <source>
        <dbReference type="Proteomes" id="UP000324222"/>
    </source>
</evidence>